<dbReference type="EMBL" id="CAFBMX010000002">
    <property type="protein sequence ID" value="CAB4920217.1"/>
    <property type="molecule type" value="Genomic_DNA"/>
</dbReference>
<accession>A0A6J7HGT3</accession>
<reference evidence="1" key="1">
    <citation type="submission" date="2020-05" db="EMBL/GenBank/DDBJ databases">
        <authorList>
            <person name="Chiriac C."/>
            <person name="Salcher M."/>
            <person name="Ghai R."/>
            <person name="Kavagutti S V."/>
        </authorList>
    </citation>
    <scope>NUCLEOTIDE SEQUENCE</scope>
</reference>
<gene>
    <name evidence="1" type="ORF">UFOPK3674_00501</name>
</gene>
<dbReference type="PANTHER" id="PTHR36974:SF1">
    <property type="entry name" value="DOXX FAMILY MEMBRANE PROTEIN"/>
    <property type="match status" value="1"/>
</dbReference>
<proteinExistence type="predicted"/>
<dbReference type="AlphaFoldDB" id="A0A6J7HGT3"/>
<protein>
    <submittedName>
        <fullName evidence="1">Unannotated protein</fullName>
    </submittedName>
</protein>
<evidence type="ECO:0000313" key="1">
    <source>
        <dbReference type="EMBL" id="CAB4920217.1"/>
    </source>
</evidence>
<dbReference type="PANTHER" id="PTHR36974">
    <property type="entry name" value="MEMBRANE PROTEIN-RELATED"/>
    <property type="match status" value="1"/>
</dbReference>
<organism evidence="1">
    <name type="scientific">freshwater metagenome</name>
    <dbReference type="NCBI Taxonomy" id="449393"/>
    <lineage>
        <taxon>unclassified sequences</taxon>
        <taxon>metagenomes</taxon>
        <taxon>ecological metagenomes</taxon>
    </lineage>
</organism>
<sequence length="120" mass="12861">MRLLARAFGPMFVLAGANHFINPRVYLRIMPPWLPAPKAMNLASGAAEIAGGAALMCRDPRVRRAGGWLSILTLVAVFPANIHMAGHPEEFPEVPGGAPALRARLPLQALFIAWAAAAMR</sequence>
<name>A0A6J7HGT3_9ZZZZ</name>